<reference evidence="3" key="3">
    <citation type="submission" date="2023-12" db="EMBL/GenBank/DDBJ databases">
        <authorList>
            <person name="Sun Q."/>
            <person name="Inoue M."/>
        </authorList>
    </citation>
    <scope>NUCLEOTIDE SEQUENCE</scope>
    <source>
        <strain evidence="3">JCM 12289</strain>
    </source>
</reference>
<dbReference type="InterPro" id="IPR036388">
    <property type="entry name" value="WH-like_DNA-bd_sf"/>
</dbReference>
<dbReference type="Proteomes" id="UP000830542">
    <property type="component" value="Chromosome"/>
</dbReference>
<dbReference type="Pfam" id="PF08350">
    <property type="entry name" value="FilR1_middle"/>
    <property type="match status" value="1"/>
</dbReference>
<feature type="domain" description="HVO-A0261-like N-terminal" evidence="2">
    <location>
        <begin position="3"/>
        <end position="84"/>
    </location>
</feature>
<gene>
    <name evidence="3" type="ORF">GCM10008985_25760</name>
    <name evidence="4" type="ORF">MUK72_05815</name>
</gene>
<evidence type="ECO:0000259" key="2">
    <source>
        <dbReference type="Pfam" id="PF25213"/>
    </source>
</evidence>
<accession>A0AAV3SI00</accession>
<dbReference type="Gene3D" id="1.10.10.10">
    <property type="entry name" value="Winged helix-like DNA-binding domain superfamily/Winged helix DNA-binding domain"/>
    <property type="match status" value="1"/>
</dbReference>
<keyword evidence="5" id="KW-1185">Reference proteome</keyword>
<proteinExistence type="predicted"/>
<dbReference type="AlphaFoldDB" id="A0AAV3SI00"/>
<dbReference type="RefSeq" id="WP_244704742.1">
    <property type="nucleotide sequence ID" value="NZ_BAAADN010000041.1"/>
</dbReference>
<dbReference type="KEGG" id="hdo:MUK72_05815"/>
<reference evidence="4" key="2">
    <citation type="submission" date="2022-04" db="EMBL/GenBank/DDBJ databases">
        <title>Sequencing and genomic assembly of Halococcus dombrowskii.</title>
        <authorList>
            <person name="Lim S.W."/>
            <person name="MacLea K.S."/>
        </authorList>
    </citation>
    <scope>NUCLEOTIDE SEQUENCE</scope>
    <source>
        <strain evidence="4">H4</strain>
    </source>
</reference>
<evidence type="ECO:0000313" key="5">
    <source>
        <dbReference type="Proteomes" id="UP000830542"/>
    </source>
</evidence>
<dbReference type="GeneID" id="71761345"/>
<dbReference type="InterPro" id="IPR013561">
    <property type="entry name" value="FilR1_middle_dom"/>
</dbReference>
<dbReference type="Pfam" id="PF25213">
    <property type="entry name" value="HVO_A0261_N"/>
    <property type="match status" value="1"/>
</dbReference>
<feature type="domain" description="Methanogenesis regulatory protein FilR1 middle" evidence="1">
    <location>
        <begin position="119"/>
        <end position="246"/>
    </location>
</feature>
<dbReference type="Proteomes" id="UP001500962">
    <property type="component" value="Unassembled WGS sequence"/>
</dbReference>
<dbReference type="EMBL" id="CP095005">
    <property type="protein sequence ID" value="UOO96222.1"/>
    <property type="molecule type" value="Genomic_DNA"/>
</dbReference>
<sequence length="270" mass="29402">MNTERLVELIRRAPVLAALQDAESMDRRDLEAELDVSKSTVHRLTRSLREHGLIEREAGAFVLTPLGRACAREVASFTATVETAWELAPVLAAANAHDVAFDMAAFADATVTTAAPGNPYRPVERFMTLVDATDELRGLDPAIINPLHIDALHERIVGGMVTEVVFPTSVVAELLETNPDRAERTFASGNFSILVHDELPFGLTLCAERVGVGSYDDDTGLLRTYADTDAPAAREWAEAVYDDYRDAAIPLGEHPDLARLHPGMTVGENE</sequence>
<dbReference type="EMBL" id="BAAADN010000041">
    <property type="protein sequence ID" value="GAA0467649.1"/>
    <property type="molecule type" value="Genomic_DNA"/>
</dbReference>
<evidence type="ECO:0000313" key="6">
    <source>
        <dbReference type="Proteomes" id="UP001500962"/>
    </source>
</evidence>
<protein>
    <submittedName>
        <fullName evidence="4">MarR family transcriptional regulator</fullName>
    </submittedName>
</protein>
<reference evidence="3" key="1">
    <citation type="journal article" date="2014" name="Int. J. Syst. Evol. Microbiol.">
        <title>Complete genome sequence of Corynebacterium casei LMG S-19264T (=DSM 44701T), isolated from a smear-ripened cheese.</title>
        <authorList>
            <consortium name="US DOE Joint Genome Institute (JGI-PGF)"/>
            <person name="Walter F."/>
            <person name="Albersmeier A."/>
            <person name="Kalinowski J."/>
            <person name="Ruckert C."/>
        </authorList>
    </citation>
    <scope>NUCLEOTIDE SEQUENCE</scope>
    <source>
        <strain evidence="3">JCM 12289</strain>
    </source>
</reference>
<evidence type="ECO:0000259" key="1">
    <source>
        <dbReference type="Pfam" id="PF08350"/>
    </source>
</evidence>
<dbReference type="InterPro" id="IPR057527">
    <property type="entry name" value="HVO_A0261-like_N"/>
</dbReference>
<dbReference type="SUPFAM" id="SSF46785">
    <property type="entry name" value="Winged helix' DNA-binding domain"/>
    <property type="match status" value="1"/>
</dbReference>
<name>A0AAV3SI00_HALDO</name>
<evidence type="ECO:0000313" key="4">
    <source>
        <dbReference type="EMBL" id="UOO96222.1"/>
    </source>
</evidence>
<evidence type="ECO:0000313" key="3">
    <source>
        <dbReference type="EMBL" id="GAA0467649.1"/>
    </source>
</evidence>
<organism evidence="3 6">
    <name type="scientific">Halococcus dombrowskii</name>
    <dbReference type="NCBI Taxonomy" id="179637"/>
    <lineage>
        <taxon>Archaea</taxon>
        <taxon>Methanobacteriati</taxon>
        <taxon>Methanobacteriota</taxon>
        <taxon>Stenosarchaea group</taxon>
        <taxon>Halobacteria</taxon>
        <taxon>Halobacteriales</taxon>
        <taxon>Halococcaceae</taxon>
        <taxon>Halococcus</taxon>
    </lineage>
</organism>
<dbReference type="InterPro" id="IPR036390">
    <property type="entry name" value="WH_DNA-bd_sf"/>
</dbReference>